<dbReference type="GO" id="GO:0000812">
    <property type="term" value="C:Swr1 complex"/>
    <property type="evidence" value="ECO:0007669"/>
    <property type="project" value="TreeGrafter"/>
</dbReference>
<dbReference type="PANTHER" id="PTHR48407:SF1">
    <property type="entry name" value="CRANIOFACIAL DEVELOPMENT PROTEIN 1"/>
    <property type="match status" value="1"/>
</dbReference>
<evidence type="ECO:0000256" key="1">
    <source>
        <dbReference type="ARBA" id="ARBA00019033"/>
    </source>
</evidence>
<evidence type="ECO:0000256" key="3">
    <source>
        <dbReference type="SAM" id="MobiDB-lite"/>
    </source>
</evidence>
<protein>
    <recommendedName>
        <fullName evidence="1">Craniofacial development protein 1</fullName>
    </recommendedName>
    <alternativeName>
        <fullName evidence="2">Bucentaur</fullName>
    </alternativeName>
</protein>
<accession>A0A9P0F9J3</accession>
<evidence type="ECO:0000259" key="4">
    <source>
        <dbReference type="Pfam" id="PF07572"/>
    </source>
</evidence>
<dbReference type="PANTHER" id="PTHR48407">
    <property type="entry name" value="CRANIOFACIAL DEVELOPMENT PROTEIN 1"/>
    <property type="match status" value="1"/>
</dbReference>
<feature type="domain" description="BCNT-C" evidence="4">
    <location>
        <begin position="189"/>
        <end position="260"/>
    </location>
</feature>
<feature type="compositionally biased region" description="Acidic residues" evidence="3">
    <location>
        <begin position="26"/>
        <end position="45"/>
    </location>
</feature>
<feature type="compositionally biased region" description="Acidic residues" evidence="3">
    <location>
        <begin position="1"/>
        <end position="18"/>
    </location>
</feature>
<feature type="compositionally biased region" description="Basic residues" evidence="3">
    <location>
        <begin position="51"/>
        <end position="65"/>
    </location>
</feature>
<proteinExistence type="predicted"/>
<dbReference type="Pfam" id="PF07572">
    <property type="entry name" value="BCNT"/>
    <property type="match status" value="1"/>
</dbReference>
<feature type="compositionally biased region" description="Polar residues" evidence="3">
    <location>
        <begin position="104"/>
        <end position="119"/>
    </location>
</feature>
<gene>
    <name evidence="5" type="ORF">MELIAE_LOCUS1031</name>
</gene>
<dbReference type="InterPro" id="IPR027124">
    <property type="entry name" value="Swc5/CFDP1/2"/>
</dbReference>
<feature type="region of interest" description="Disordered" evidence="3">
    <location>
        <begin position="1"/>
        <end position="141"/>
    </location>
</feature>
<dbReference type="Proteomes" id="UP001154078">
    <property type="component" value="Chromosome 1"/>
</dbReference>
<evidence type="ECO:0000313" key="6">
    <source>
        <dbReference type="Proteomes" id="UP001154078"/>
    </source>
</evidence>
<dbReference type="AlphaFoldDB" id="A0A9P0F9J3"/>
<dbReference type="InterPro" id="IPR011421">
    <property type="entry name" value="BCNT-C"/>
</dbReference>
<evidence type="ECO:0000313" key="5">
    <source>
        <dbReference type="EMBL" id="CAH0546959.1"/>
    </source>
</evidence>
<sequence>MNIADLQDDSDTSDEDYVPGEKAEEVPSEVDSDGEPEDQLSDPENVETRGLKRKRKIKKTKKKSKKEFQESGTSTETETKTKVNEDVKKKVEDDIWADFMKDTGFQSRDSRLSGTSQPTKLEVPSCKPEMKQTETKKSHPETVKITQIFEFAGEEVKVEKHVPVDSAEARLCQPSNSNSQKTPVRSSLSGISSVLSQLGKKAKISTLEKTKLDWDSYKKQENIEEELQNYNKGKDGYLDRQDFLERADHRRFEIEREIRTIERNKRMNNTL</sequence>
<reference evidence="5" key="1">
    <citation type="submission" date="2021-12" db="EMBL/GenBank/DDBJ databases">
        <authorList>
            <person name="King R."/>
        </authorList>
    </citation>
    <scope>NUCLEOTIDE SEQUENCE</scope>
</reference>
<keyword evidence="6" id="KW-1185">Reference proteome</keyword>
<organism evidence="5 6">
    <name type="scientific">Brassicogethes aeneus</name>
    <name type="common">Rape pollen beetle</name>
    <name type="synonym">Meligethes aeneus</name>
    <dbReference type="NCBI Taxonomy" id="1431903"/>
    <lineage>
        <taxon>Eukaryota</taxon>
        <taxon>Metazoa</taxon>
        <taxon>Ecdysozoa</taxon>
        <taxon>Arthropoda</taxon>
        <taxon>Hexapoda</taxon>
        <taxon>Insecta</taxon>
        <taxon>Pterygota</taxon>
        <taxon>Neoptera</taxon>
        <taxon>Endopterygota</taxon>
        <taxon>Coleoptera</taxon>
        <taxon>Polyphaga</taxon>
        <taxon>Cucujiformia</taxon>
        <taxon>Nitidulidae</taxon>
        <taxon>Meligethinae</taxon>
        <taxon>Brassicogethes</taxon>
    </lineage>
</organism>
<feature type="compositionally biased region" description="Basic and acidic residues" evidence="3">
    <location>
        <begin position="128"/>
        <end position="141"/>
    </location>
</feature>
<dbReference type="OrthoDB" id="445677at2759"/>
<name>A0A9P0F9J3_BRAAE</name>
<evidence type="ECO:0000256" key="2">
    <source>
        <dbReference type="ARBA" id="ARBA00030244"/>
    </source>
</evidence>
<feature type="compositionally biased region" description="Basic and acidic residues" evidence="3">
    <location>
        <begin position="77"/>
        <end position="93"/>
    </location>
</feature>
<dbReference type="EMBL" id="OV121132">
    <property type="protein sequence ID" value="CAH0546959.1"/>
    <property type="molecule type" value="Genomic_DNA"/>
</dbReference>